<dbReference type="Pfam" id="PF02423">
    <property type="entry name" value="OCD_Mu_crystall"/>
    <property type="match status" value="1"/>
</dbReference>
<keyword evidence="3" id="KW-1185">Reference proteome</keyword>
<sequence>MRFISEEDSAALVDHAMAFEAAREALIAAVAPGTTLFPAVLGHGSEPTNRFSIKSGSTADYAGLKVGSFWPGNPDRGLPRHNSVILLFDQAVGRVDTVIEAGRVNAYRTAAADAVAASVLARPDSAVLAVFGAGNQAEFECAALARILPIRTVLVVARDAAKVAGFAERLAGQGASGIAVRAAAPREACAAADVIVTATPARAPLFEADWVRPGTHVAAMGADAKGKQELPPALLERAQLFCDLPEQSRTIGEFQHASAGASAGLRALGDVLRTGEGGRTDPEAITVFDSSGIALQDLTIARAILAKADARL</sequence>
<dbReference type="EC" id="4.3.1.12" evidence="2"/>
<dbReference type="HOGENOM" id="CLU_042088_2_0_5"/>
<dbReference type="AlphaFoldDB" id="A0A089NQJ2"/>
<dbReference type="GO" id="GO:0005737">
    <property type="term" value="C:cytoplasm"/>
    <property type="evidence" value="ECO:0007669"/>
    <property type="project" value="TreeGrafter"/>
</dbReference>
<evidence type="ECO:0000313" key="3">
    <source>
        <dbReference type="Proteomes" id="UP000029492"/>
    </source>
</evidence>
<dbReference type="PANTHER" id="PTHR13812:SF19">
    <property type="entry name" value="KETIMINE REDUCTASE MU-CRYSTALLIN"/>
    <property type="match status" value="1"/>
</dbReference>
<dbReference type="InterPro" id="IPR036291">
    <property type="entry name" value="NAD(P)-bd_dom_sf"/>
</dbReference>
<dbReference type="Gene3D" id="3.30.1780.10">
    <property type="entry name" value="ornithine cyclodeaminase, domain 1"/>
    <property type="match status" value="1"/>
</dbReference>
<evidence type="ECO:0000256" key="1">
    <source>
        <dbReference type="ARBA" id="ARBA00008903"/>
    </source>
</evidence>
<dbReference type="InterPro" id="IPR003462">
    <property type="entry name" value="ODC_Mu_crystall"/>
</dbReference>
<dbReference type="RefSeq" id="WP_043756701.1">
    <property type="nucleotide sequence ID" value="NZ_CP003811.1"/>
</dbReference>
<evidence type="ECO:0000313" key="2">
    <source>
        <dbReference type="EMBL" id="AIQ89672.1"/>
    </source>
</evidence>
<comment type="similarity">
    <text evidence="1">Belongs to the ornithine cyclodeaminase/mu-crystallin family.</text>
</comment>
<reference evidence="2 3" key="1">
    <citation type="journal article" date="2014" name="PLoS ONE">
        <title>Genome Information of Methylobacterium oryzae, a Plant-Probiotic Methylotroph in the Phyllosphere.</title>
        <authorList>
            <person name="Kwak M.J."/>
            <person name="Jeong H."/>
            <person name="Madhaiyan M."/>
            <person name="Lee Y."/>
            <person name="Sa T.M."/>
            <person name="Oh T.K."/>
            <person name="Kim J.F."/>
        </authorList>
    </citation>
    <scope>NUCLEOTIDE SEQUENCE [LARGE SCALE GENOMIC DNA]</scope>
    <source>
        <strain evidence="2 3">CBMB20</strain>
    </source>
</reference>
<dbReference type="Proteomes" id="UP000029492">
    <property type="component" value="Chromosome"/>
</dbReference>
<dbReference type="InterPro" id="IPR023401">
    <property type="entry name" value="ODC_N"/>
</dbReference>
<keyword evidence="2" id="KW-0456">Lyase</keyword>
<protein>
    <submittedName>
        <fullName evidence="2">Ornithine cyclodeaminase</fullName>
        <ecNumber evidence="2">4.3.1.12</ecNumber>
    </submittedName>
</protein>
<dbReference type="eggNOG" id="COG2423">
    <property type="taxonomic scope" value="Bacteria"/>
</dbReference>
<organism evidence="2 3">
    <name type="scientific">Methylobacterium oryzae CBMB20</name>
    <dbReference type="NCBI Taxonomy" id="693986"/>
    <lineage>
        <taxon>Bacteria</taxon>
        <taxon>Pseudomonadati</taxon>
        <taxon>Pseudomonadota</taxon>
        <taxon>Alphaproteobacteria</taxon>
        <taxon>Hyphomicrobiales</taxon>
        <taxon>Methylobacteriaceae</taxon>
        <taxon>Methylobacterium</taxon>
    </lineage>
</organism>
<proteinExistence type="inferred from homology"/>
<dbReference type="EMBL" id="CP003811">
    <property type="protein sequence ID" value="AIQ89672.1"/>
    <property type="molecule type" value="Genomic_DNA"/>
</dbReference>
<dbReference type="Gene3D" id="3.40.50.720">
    <property type="entry name" value="NAD(P)-binding Rossmann-like Domain"/>
    <property type="match status" value="1"/>
</dbReference>
<dbReference type="STRING" id="693986.MOC_1917"/>
<dbReference type="PANTHER" id="PTHR13812">
    <property type="entry name" value="KETIMINE REDUCTASE MU-CRYSTALLIN"/>
    <property type="match status" value="1"/>
</dbReference>
<dbReference type="GO" id="GO:0008473">
    <property type="term" value="F:ornithine cyclodeaminase activity"/>
    <property type="evidence" value="ECO:0007669"/>
    <property type="project" value="UniProtKB-EC"/>
</dbReference>
<name>A0A089NQJ2_9HYPH</name>
<dbReference type="SUPFAM" id="SSF51735">
    <property type="entry name" value="NAD(P)-binding Rossmann-fold domains"/>
    <property type="match status" value="1"/>
</dbReference>
<dbReference type="KEGG" id="mor:MOC_1917"/>
<accession>A0A089NQJ2</accession>
<dbReference type="PIRSF" id="PIRSF001439">
    <property type="entry name" value="CryM"/>
    <property type="match status" value="1"/>
</dbReference>
<gene>
    <name evidence="2" type="ORF">MOC_1917</name>
</gene>